<dbReference type="PROSITE" id="PS00627">
    <property type="entry name" value="GHMP_KINASES_ATP"/>
    <property type="match status" value="1"/>
</dbReference>
<keyword evidence="11" id="KW-1185">Reference proteome</keyword>
<keyword evidence="4" id="KW-0418">Kinase</keyword>
<evidence type="ECO:0000313" key="10">
    <source>
        <dbReference type="EMBL" id="MFC6152501.1"/>
    </source>
</evidence>
<dbReference type="Gene3D" id="3.30.230.10">
    <property type="match status" value="1"/>
</dbReference>
<dbReference type="SUPFAM" id="SSF54211">
    <property type="entry name" value="Ribosomal protein S5 domain 2-like"/>
    <property type="match status" value="1"/>
</dbReference>
<dbReference type="InterPro" id="IPR013750">
    <property type="entry name" value="GHMP_kinase_C_dom"/>
</dbReference>
<evidence type="ECO:0000313" key="11">
    <source>
        <dbReference type="Proteomes" id="UP001596098"/>
    </source>
</evidence>
<evidence type="ECO:0000256" key="4">
    <source>
        <dbReference type="ARBA" id="ARBA00022777"/>
    </source>
</evidence>
<dbReference type="Pfam" id="PF10509">
    <property type="entry name" value="GalKase_gal_bdg"/>
    <property type="match status" value="1"/>
</dbReference>
<name>A0ABW1QSP2_9ACTN</name>
<dbReference type="InterPro" id="IPR000705">
    <property type="entry name" value="Galactokinase"/>
</dbReference>
<feature type="domain" description="GHMP kinase C-terminal" evidence="8">
    <location>
        <begin position="264"/>
        <end position="343"/>
    </location>
</feature>
<dbReference type="InterPro" id="IPR036554">
    <property type="entry name" value="GHMP_kinase_C_sf"/>
</dbReference>
<comment type="similarity">
    <text evidence="1">Belongs to the GHMP kinase family. GalK subfamily.</text>
</comment>
<dbReference type="PANTHER" id="PTHR10457">
    <property type="entry name" value="MEVALONATE KINASE/GALACTOKINASE"/>
    <property type="match status" value="1"/>
</dbReference>
<dbReference type="RefSeq" id="WP_128220812.1">
    <property type="nucleotide sequence ID" value="NZ_CP034929.1"/>
</dbReference>
<dbReference type="InterPro" id="IPR014721">
    <property type="entry name" value="Ribsml_uS5_D2-typ_fold_subgr"/>
</dbReference>
<dbReference type="InterPro" id="IPR020568">
    <property type="entry name" value="Ribosomal_Su5_D2-typ_SF"/>
</dbReference>
<gene>
    <name evidence="10" type="ORF">ACFPWU_02335</name>
</gene>
<dbReference type="InterPro" id="IPR019539">
    <property type="entry name" value="GalKase_N"/>
</dbReference>
<keyword evidence="6" id="KW-0299">Galactose metabolism</keyword>
<accession>A0ABW1QSP2</accession>
<dbReference type="PRINTS" id="PR00473">
    <property type="entry name" value="GALCTOKINASE"/>
</dbReference>
<feature type="domain" description="GHMP kinase N-terminal" evidence="7">
    <location>
        <begin position="102"/>
        <end position="177"/>
    </location>
</feature>
<evidence type="ECO:0000256" key="2">
    <source>
        <dbReference type="ARBA" id="ARBA00022679"/>
    </source>
</evidence>
<dbReference type="InterPro" id="IPR006203">
    <property type="entry name" value="GHMP_knse_ATP-bd_CS"/>
</dbReference>
<evidence type="ECO:0000259" key="9">
    <source>
        <dbReference type="Pfam" id="PF10509"/>
    </source>
</evidence>
<reference evidence="11" key="1">
    <citation type="journal article" date="2019" name="Int. J. Syst. Evol. Microbiol.">
        <title>The Global Catalogue of Microorganisms (GCM) 10K type strain sequencing project: providing services to taxonomists for standard genome sequencing and annotation.</title>
        <authorList>
            <consortium name="The Broad Institute Genomics Platform"/>
            <consortium name="The Broad Institute Genome Sequencing Center for Infectious Disease"/>
            <person name="Wu L."/>
            <person name="Ma J."/>
        </authorList>
    </citation>
    <scope>NUCLEOTIDE SEQUENCE [LARGE SCALE GENOMIC DNA]</scope>
    <source>
        <strain evidence="11">DFY28</strain>
    </source>
</reference>
<dbReference type="InterPro" id="IPR006206">
    <property type="entry name" value="Mevalonate/galactokinase"/>
</dbReference>
<dbReference type="InterPro" id="IPR019741">
    <property type="entry name" value="Galactokinase_CS"/>
</dbReference>
<dbReference type="SUPFAM" id="SSF55060">
    <property type="entry name" value="GHMP Kinase, C-terminal domain"/>
    <property type="match status" value="1"/>
</dbReference>
<keyword evidence="6" id="KW-0119">Carbohydrate metabolism</keyword>
<evidence type="ECO:0000259" key="8">
    <source>
        <dbReference type="Pfam" id="PF08544"/>
    </source>
</evidence>
<dbReference type="PRINTS" id="PR00959">
    <property type="entry name" value="MEVGALKINASE"/>
</dbReference>
<evidence type="ECO:0000256" key="5">
    <source>
        <dbReference type="ARBA" id="ARBA00022840"/>
    </source>
</evidence>
<feature type="domain" description="Galactokinase N-terminal" evidence="9">
    <location>
        <begin position="20"/>
        <end position="65"/>
    </location>
</feature>
<evidence type="ECO:0000256" key="6">
    <source>
        <dbReference type="ARBA" id="ARBA00023144"/>
    </source>
</evidence>
<dbReference type="InterPro" id="IPR006204">
    <property type="entry name" value="GHMP_kinase_N_dom"/>
</dbReference>
<proteinExistence type="inferred from homology"/>
<evidence type="ECO:0000256" key="3">
    <source>
        <dbReference type="ARBA" id="ARBA00022741"/>
    </source>
</evidence>
<comment type="caution">
    <text evidence="10">The sequence shown here is derived from an EMBL/GenBank/DDBJ whole genome shotgun (WGS) entry which is preliminary data.</text>
</comment>
<protein>
    <submittedName>
        <fullName evidence="10">Galactokinase</fullName>
    </submittedName>
</protein>
<dbReference type="Pfam" id="PF08544">
    <property type="entry name" value="GHMP_kinases_C"/>
    <property type="match status" value="1"/>
</dbReference>
<evidence type="ECO:0000256" key="1">
    <source>
        <dbReference type="ARBA" id="ARBA00006566"/>
    </source>
</evidence>
<keyword evidence="2" id="KW-0808">Transferase</keyword>
<evidence type="ECO:0000259" key="7">
    <source>
        <dbReference type="Pfam" id="PF00288"/>
    </source>
</evidence>
<keyword evidence="5" id="KW-0067">ATP-binding</keyword>
<dbReference type="PANTHER" id="PTHR10457:SF7">
    <property type="entry name" value="GALACTOKINASE-RELATED"/>
    <property type="match status" value="1"/>
</dbReference>
<dbReference type="PROSITE" id="PS00106">
    <property type="entry name" value="GALACTOKINASE"/>
    <property type="match status" value="1"/>
</dbReference>
<dbReference type="Proteomes" id="UP001596098">
    <property type="component" value="Unassembled WGS sequence"/>
</dbReference>
<keyword evidence="3" id="KW-0547">Nucleotide-binding</keyword>
<dbReference type="PIRSF" id="PIRSF000530">
    <property type="entry name" value="Galactokinase"/>
    <property type="match status" value="1"/>
</dbReference>
<dbReference type="Pfam" id="PF00288">
    <property type="entry name" value="GHMP_kinases_N"/>
    <property type="match status" value="1"/>
</dbReference>
<sequence length="366" mass="37985">MTHAQLTAPQDLTDEVMSVFTDTHGTAPTRVARAAGRVNLIGEHVDYLGGTCLPITIPYATWVAATLREDDVVRLTSAGHEPWTGRRGDLVSGGVEGWARYVLAALNESTHDGGVDLHVTSTVPVGAGLSSSAALICAVLRAVDDRSDHDLVAPAIRAETDGVGVPSGGMDQTVSLLATVGQALRLNFSTGRHVQVPWLPGTAGLQVLVVDTGVQHANDDGAFARVRSRSEEAMAAKDPTALPSDLAAAHRHVTSEIARVDEFVDAVVSGDWRGVGAVMTASHGSLRDDLGVSCPELDVVVETALASGALGARMTGGGFGGCAIALVPRELTETLIAAVADAFAERGWNTPRFLIGDAEGPATRLL</sequence>
<organism evidence="10 11">
    <name type="scientific">Nocardioides yefusunii</name>
    <dbReference type="NCBI Taxonomy" id="2500546"/>
    <lineage>
        <taxon>Bacteria</taxon>
        <taxon>Bacillati</taxon>
        <taxon>Actinomycetota</taxon>
        <taxon>Actinomycetes</taxon>
        <taxon>Propionibacteriales</taxon>
        <taxon>Nocardioidaceae</taxon>
        <taxon>Nocardioides</taxon>
    </lineage>
</organism>
<dbReference type="Gene3D" id="3.30.70.890">
    <property type="entry name" value="GHMP kinase, C-terminal domain"/>
    <property type="match status" value="1"/>
</dbReference>
<dbReference type="EMBL" id="JBHSQI010000001">
    <property type="protein sequence ID" value="MFC6152501.1"/>
    <property type="molecule type" value="Genomic_DNA"/>
</dbReference>